<dbReference type="SUPFAM" id="SSF52833">
    <property type="entry name" value="Thioredoxin-like"/>
    <property type="match status" value="1"/>
</dbReference>
<feature type="domain" description="Thioredoxin-like fold" evidence="1">
    <location>
        <begin position="40"/>
        <end position="189"/>
    </location>
</feature>
<proteinExistence type="predicted"/>
<dbReference type="CDD" id="cd02972">
    <property type="entry name" value="DsbA_family"/>
    <property type="match status" value="1"/>
</dbReference>
<name>A0A3M3Y4R0_PSEFL</name>
<protein>
    <submittedName>
        <fullName evidence="2">Thioredoxin</fullName>
    </submittedName>
</protein>
<evidence type="ECO:0000313" key="2">
    <source>
        <dbReference type="EMBL" id="SQF89512.1"/>
    </source>
</evidence>
<dbReference type="Gene3D" id="3.40.30.10">
    <property type="entry name" value="Glutaredoxin"/>
    <property type="match status" value="1"/>
</dbReference>
<dbReference type="PANTHER" id="PTHR35272:SF3">
    <property type="entry name" value="THIOL:DISULFIDE INTERCHANGE PROTEIN DSBC"/>
    <property type="match status" value="1"/>
</dbReference>
<dbReference type="InterPro" id="IPR051470">
    <property type="entry name" value="Thiol:disulfide_interchange"/>
</dbReference>
<dbReference type="Pfam" id="PF13462">
    <property type="entry name" value="Thioredoxin_4"/>
    <property type="match status" value="1"/>
</dbReference>
<dbReference type="EMBL" id="LS483372">
    <property type="protein sequence ID" value="SQF89512.1"/>
    <property type="molecule type" value="Genomic_DNA"/>
</dbReference>
<dbReference type="InterPro" id="IPR036249">
    <property type="entry name" value="Thioredoxin-like_sf"/>
</dbReference>
<gene>
    <name evidence="2" type="ORF">NCTC10038_00895</name>
</gene>
<evidence type="ECO:0000313" key="3">
    <source>
        <dbReference type="Proteomes" id="UP000248640"/>
    </source>
</evidence>
<organism evidence="2 3">
    <name type="scientific">Pseudomonas fluorescens</name>
    <dbReference type="NCBI Taxonomy" id="294"/>
    <lineage>
        <taxon>Bacteria</taxon>
        <taxon>Pseudomonadati</taxon>
        <taxon>Pseudomonadota</taxon>
        <taxon>Gammaproteobacteria</taxon>
        <taxon>Pseudomonadales</taxon>
        <taxon>Pseudomonadaceae</taxon>
        <taxon>Pseudomonas</taxon>
    </lineage>
</organism>
<reference evidence="2 3" key="1">
    <citation type="submission" date="2018-06" db="EMBL/GenBank/DDBJ databases">
        <authorList>
            <consortium name="Pathogen Informatics"/>
            <person name="Doyle S."/>
        </authorList>
    </citation>
    <scope>NUCLEOTIDE SEQUENCE [LARGE SCALE GENOMIC DNA]</scope>
    <source>
        <strain evidence="2 3">NCTC10038</strain>
    </source>
</reference>
<dbReference type="Proteomes" id="UP000248640">
    <property type="component" value="Chromosome 1"/>
</dbReference>
<accession>A0A3M3Y4R0</accession>
<dbReference type="InterPro" id="IPR012336">
    <property type="entry name" value="Thioredoxin-like_fold"/>
</dbReference>
<evidence type="ECO:0000259" key="1">
    <source>
        <dbReference type="Pfam" id="PF13462"/>
    </source>
</evidence>
<dbReference type="PANTHER" id="PTHR35272">
    <property type="entry name" value="THIOL:DISULFIDE INTERCHANGE PROTEIN DSBC-RELATED"/>
    <property type="match status" value="1"/>
</dbReference>
<sequence length="211" mass="23209">MRRVSRRWAISGLIVASISVASLAFLKSEAQVPQHTGPWLFGPADARWTVTEFADLECPYCKIYTPALKAWVQQQKSVNLQWHHFPLDFHGSTAIYEAKMVECAGELGGAPAFWQAVDQVFERTRSNGLGFNGQLDINDVSHQVLMACAANDKQISLSISRQAEEAHKSGVTATPTVLIRDNNTGRSLKLEGPVDGVTLMSAMDLLIQKVN</sequence>
<dbReference type="AlphaFoldDB" id="A0A3M3Y4R0"/>